<organism evidence="1 2">
    <name type="scientific">Hypholoma sublateritium (strain FD-334 SS-4)</name>
    <dbReference type="NCBI Taxonomy" id="945553"/>
    <lineage>
        <taxon>Eukaryota</taxon>
        <taxon>Fungi</taxon>
        <taxon>Dikarya</taxon>
        <taxon>Basidiomycota</taxon>
        <taxon>Agaricomycotina</taxon>
        <taxon>Agaricomycetes</taxon>
        <taxon>Agaricomycetidae</taxon>
        <taxon>Agaricales</taxon>
        <taxon>Agaricineae</taxon>
        <taxon>Strophariaceae</taxon>
        <taxon>Hypholoma</taxon>
    </lineage>
</organism>
<name>A0A0D2MML7_HYPSF</name>
<dbReference type="Proteomes" id="UP000054270">
    <property type="component" value="Unassembled WGS sequence"/>
</dbReference>
<gene>
    <name evidence="1" type="ORF">HYPSUDRAFT_441033</name>
</gene>
<protein>
    <submittedName>
        <fullName evidence="1">Uncharacterized protein</fullName>
    </submittedName>
</protein>
<evidence type="ECO:0000313" key="1">
    <source>
        <dbReference type="EMBL" id="KJA25178.1"/>
    </source>
</evidence>
<reference evidence="2" key="1">
    <citation type="submission" date="2014-04" db="EMBL/GenBank/DDBJ databases">
        <title>Evolutionary Origins and Diversification of the Mycorrhizal Mutualists.</title>
        <authorList>
            <consortium name="DOE Joint Genome Institute"/>
            <consortium name="Mycorrhizal Genomics Consortium"/>
            <person name="Kohler A."/>
            <person name="Kuo A."/>
            <person name="Nagy L.G."/>
            <person name="Floudas D."/>
            <person name="Copeland A."/>
            <person name="Barry K.W."/>
            <person name="Cichocki N."/>
            <person name="Veneault-Fourrey C."/>
            <person name="LaButti K."/>
            <person name="Lindquist E.A."/>
            <person name="Lipzen A."/>
            <person name="Lundell T."/>
            <person name="Morin E."/>
            <person name="Murat C."/>
            <person name="Riley R."/>
            <person name="Ohm R."/>
            <person name="Sun H."/>
            <person name="Tunlid A."/>
            <person name="Henrissat B."/>
            <person name="Grigoriev I.V."/>
            <person name="Hibbett D.S."/>
            <person name="Martin F."/>
        </authorList>
    </citation>
    <scope>NUCLEOTIDE SEQUENCE [LARGE SCALE GENOMIC DNA]</scope>
    <source>
        <strain evidence="2">FD-334 SS-4</strain>
    </source>
</reference>
<proteinExistence type="predicted"/>
<dbReference type="AlphaFoldDB" id="A0A0D2MML7"/>
<sequence>MSIIPGAHACPPSLLADISSSSPMRARGVYVLTERQVPTRTIYARIEFPESISQITRCTIASPAACPGLFSPIWTGADSRVRFHDGALSSLIGGPDSTRPCARSLRRNAAQGTCKVFVMSSNLGYADSYFVRSFFISMLYSDAEVLARQGLGHRQ</sequence>
<accession>A0A0D2MML7</accession>
<keyword evidence="2" id="KW-1185">Reference proteome</keyword>
<dbReference type="EMBL" id="KN817533">
    <property type="protein sequence ID" value="KJA25178.1"/>
    <property type="molecule type" value="Genomic_DNA"/>
</dbReference>
<evidence type="ECO:0000313" key="2">
    <source>
        <dbReference type="Proteomes" id="UP000054270"/>
    </source>
</evidence>